<feature type="compositionally biased region" description="Polar residues" evidence="1">
    <location>
        <begin position="82"/>
        <end position="100"/>
    </location>
</feature>
<gene>
    <name evidence="2" type="ORF">QBC34DRAFT_138490</name>
</gene>
<comment type="caution">
    <text evidence="2">The sequence shown here is derived from an EMBL/GenBank/DDBJ whole genome shotgun (WGS) entry which is preliminary data.</text>
</comment>
<feature type="compositionally biased region" description="Basic and acidic residues" evidence="1">
    <location>
        <begin position="38"/>
        <end position="57"/>
    </location>
</feature>
<protein>
    <recommendedName>
        <fullName evidence="4">Zn(2)-C6 fungal-type domain-containing protein</fullName>
    </recommendedName>
</protein>
<sequence>MENSPARFDRDPLIFGSAEYYTQTAAANPSDHATPPRGDFDHTRERTKTPGSPREESNPWAFEMCFDYPKYEGGVETDATTQSDLFSEGSPETNPSALTAGSSVGTGTDVDDGDDHEMLDAPITPEPHHDLLWPKESNTDLPRHPTIHDHEDLTPHYEATTTPTALHPGVGHMRRHSGVSLAQSTGKKTRIVANPKKTSRVREKGSCILCKGCKVSCSDEGVCPACIKHCGGDVVAAAKICIRRAFLDSVGGRANRWCRDSTSSHTTSSFQPAAGSFTVSVSFSENPHSPQLHLQATRCQRGGLVIRPGIEKPHHDAIAQWARRQLESNASQNFDSLIQQLLIALDHTNSLVFGSFSVMYQEHWLNKLLRMRCMWNVWSCKKFYVRDSRGQLLADSTLAVHDYLNGYAGGTISQLEKDVLRELDRLQKVTKGYNHTDVWVALWQLLLMYRQSASLGFHRDQFQETTEELFNKVVVLYSALFRTTKTLNSLKDAGSNLFVGKPVVKEAFERAWRVHTEFYASFRPQLPGDELIRGLIIDKELEVLARKRNRK</sequence>
<dbReference type="Proteomes" id="UP001321760">
    <property type="component" value="Unassembled WGS sequence"/>
</dbReference>
<feature type="region of interest" description="Disordered" evidence="1">
    <location>
        <begin position="20"/>
        <end position="60"/>
    </location>
</feature>
<organism evidence="2 3">
    <name type="scientific">Podospora aff. communis PSN243</name>
    <dbReference type="NCBI Taxonomy" id="3040156"/>
    <lineage>
        <taxon>Eukaryota</taxon>
        <taxon>Fungi</taxon>
        <taxon>Dikarya</taxon>
        <taxon>Ascomycota</taxon>
        <taxon>Pezizomycotina</taxon>
        <taxon>Sordariomycetes</taxon>
        <taxon>Sordariomycetidae</taxon>
        <taxon>Sordariales</taxon>
        <taxon>Podosporaceae</taxon>
        <taxon>Podospora</taxon>
    </lineage>
</organism>
<evidence type="ECO:0008006" key="4">
    <source>
        <dbReference type="Google" id="ProtNLM"/>
    </source>
</evidence>
<feature type="compositionally biased region" description="Basic and acidic residues" evidence="1">
    <location>
        <begin position="126"/>
        <end position="151"/>
    </location>
</feature>
<keyword evidence="3" id="KW-1185">Reference proteome</keyword>
<proteinExistence type="predicted"/>
<evidence type="ECO:0000256" key="1">
    <source>
        <dbReference type="SAM" id="MobiDB-lite"/>
    </source>
</evidence>
<evidence type="ECO:0000313" key="2">
    <source>
        <dbReference type="EMBL" id="KAK4454657.1"/>
    </source>
</evidence>
<feature type="region of interest" description="Disordered" evidence="1">
    <location>
        <begin position="82"/>
        <end position="151"/>
    </location>
</feature>
<name>A0AAV9H4J8_9PEZI</name>
<accession>A0AAV9H4J8</accession>
<reference evidence="2" key="2">
    <citation type="submission" date="2023-05" db="EMBL/GenBank/DDBJ databases">
        <authorList>
            <consortium name="Lawrence Berkeley National Laboratory"/>
            <person name="Steindorff A."/>
            <person name="Hensen N."/>
            <person name="Bonometti L."/>
            <person name="Westerberg I."/>
            <person name="Brannstrom I.O."/>
            <person name="Guillou S."/>
            <person name="Cros-Aarteil S."/>
            <person name="Calhoun S."/>
            <person name="Haridas S."/>
            <person name="Kuo A."/>
            <person name="Mondo S."/>
            <person name="Pangilinan J."/>
            <person name="Riley R."/>
            <person name="Labutti K."/>
            <person name="Andreopoulos B."/>
            <person name="Lipzen A."/>
            <person name="Chen C."/>
            <person name="Yanf M."/>
            <person name="Daum C."/>
            <person name="Ng V."/>
            <person name="Clum A."/>
            <person name="Ohm R."/>
            <person name="Martin F."/>
            <person name="Silar P."/>
            <person name="Natvig D."/>
            <person name="Lalanne C."/>
            <person name="Gautier V."/>
            <person name="Ament-Velasquez S.L."/>
            <person name="Kruys A."/>
            <person name="Hutchinson M.I."/>
            <person name="Powell A.J."/>
            <person name="Barry K."/>
            <person name="Miller A.N."/>
            <person name="Grigoriev I.V."/>
            <person name="Debuchy R."/>
            <person name="Gladieux P."/>
            <person name="Thoren M.H."/>
            <person name="Johannesson H."/>
        </authorList>
    </citation>
    <scope>NUCLEOTIDE SEQUENCE</scope>
    <source>
        <strain evidence="2">PSN243</strain>
    </source>
</reference>
<reference evidence="2" key="1">
    <citation type="journal article" date="2023" name="Mol. Phylogenet. Evol.">
        <title>Genome-scale phylogeny and comparative genomics of the fungal order Sordariales.</title>
        <authorList>
            <person name="Hensen N."/>
            <person name="Bonometti L."/>
            <person name="Westerberg I."/>
            <person name="Brannstrom I.O."/>
            <person name="Guillou S."/>
            <person name="Cros-Aarteil S."/>
            <person name="Calhoun S."/>
            <person name="Haridas S."/>
            <person name="Kuo A."/>
            <person name="Mondo S."/>
            <person name="Pangilinan J."/>
            <person name="Riley R."/>
            <person name="LaButti K."/>
            <person name="Andreopoulos B."/>
            <person name="Lipzen A."/>
            <person name="Chen C."/>
            <person name="Yan M."/>
            <person name="Daum C."/>
            <person name="Ng V."/>
            <person name="Clum A."/>
            <person name="Steindorff A."/>
            <person name="Ohm R.A."/>
            <person name="Martin F."/>
            <person name="Silar P."/>
            <person name="Natvig D.O."/>
            <person name="Lalanne C."/>
            <person name="Gautier V."/>
            <person name="Ament-Velasquez S.L."/>
            <person name="Kruys A."/>
            <person name="Hutchinson M.I."/>
            <person name="Powell A.J."/>
            <person name="Barry K."/>
            <person name="Miller A.N."/>
            <person name="Grigoriev I.V."/>
            <person name="Debuchy R."/>
            <person name="Gladieux P."/>
            <person name="Hiltunen Thoren M."/>
            <person name="Johannesson H."/>
        </authorList>
    </citation>
    <scope>NUCLEOTIDE SEQUENCE</scope>
    <source>
        <strain evidence="2">PSN243</strain>
    </source>
</reference>
<evidence type="ECO:0000313" key="3">
    <source>
        <dbReference type="Proteomes" id="UP001321760"/>
    </source>
</evidence>
<dbReference type="EMBL" id="MU865916">
    <property type="protein sequence ID" value="KAK4454657.1"/>
    <property type="molecule type" value="Genomic_DNA"/>
</dbReference>
<dbReference type="AlphaFoldDB" id="A0AAV9H4J8"/>